<name>A0AAP0RXF5_LIQFO</name>
<evidence type="ECO:0000313" key="2">
    <source>
        <dbReference type="Proteomes" id="UP001415857"/>
    </source>
</evidence>
<evidence type="ECO:0008006" key="3">
    <source>
        <dbReference type="Google" id="ProtNLM"/>
    </source>
</evidence>
<sequence>MAKNPNRLVLMYSEESSVSFDIANEVFREMSLPDSAHASLRYRCLGFVEGCLSTVSHILCQNCEVWVMKEYGVVQSWTKQYIITEKMVNRPLGLLDSGELLLRKWNGSLILFNPKKRKVEDFGISMGLFTFQVVTYMESLVSVMPDEQSNSMEGKHQVIEARNRKDQNSSILNYLFSLSFLAPFYDHFLVREFIDVPVLSSCIEINFFISSSSLF</sequence>
<gene>
    <name evidence="1" type="ORF">L1049_011976</name>
</gene>
<dbReference type="EMBL" id="JBBPBK010000006">
    <property type="protein sequence ID" value="KAK9283726.1"/>
    <property type="molecule type" value="Genomic_DNA"/>
</dbReference>
<comment type="caution">
    <text evidence="1">The sequence shown here is derived from an EMBL/GenBank/DDBJ whole genome shotgun (WGS) entry which is preliminary data.</text>
</comment>
<protein>
    <recommendedName>
        <fullName evidence="3">F-box associated domain-containing protein</fullName>
    </recommendedName>
</protein>
<dbReference type="Proteomes" id="UP001415857">
    <property type="component" value="Unassembled WGS sequence"/>
</dbReference>
<accession>A0AAP0RXF5</accession>
<keyword evidence="2" id="KW-1185">Reference proteome</keyword>
<dbReference type="AlphaFoldDB" id="A0AAP0RXF5"/>
<reference evidence="1 2" key="1">
    <citation type="journal article" date="2024" name="Plant J.">
        <title>Genome sequences and population genomics reveal climatic adaptation and genomic divergence between two closely related sweetgum species.</title>
        <authorList>
            <person name="Xu W.Q."/>
            <person name="Ren C.Q."/>
            <person name="Zhang X.Y."/>
            <person name="Comes H.P."/>
            <person name="Liu X.H."/>
            <person name="Li Y.G."/>
            <person name="Kettle C.J."/>
            <person name="Jalonen R."/>
            <person name="Gaisberger H."/>
            <person name="Ma Y.Z."/>
            <person name="Qiu Y.X."/>
        </authorList>
    </citation>
    <scope>NUCLEOTIDE SEQUENCE [LARGE SCALE GENOMIC DNA]</scope>
    <source>
        <strain evidence="1">Hangzhou</strain>
    </source>
</reference>
<proteinExistence type="predicted"/>
<organism evidence="1 2">
    <name type="scientific">Liquidambar formosana</name>
    <name type="common">Formosan gum</name>
    <dbReference type="NCBI Taxonomy" id="63359"/>
    <lineage>
        <taxon>Eukaryota</taxon>
        <taxon>Viridiplantae</taxon>
        <taxon>Streptophyta</taxon>
        <taxon>Embryophyta</taxon>
        <taxon>Tracheophyta</taxon>
        <taxon>Spermatophyta</taxon>
        <taxon>Magnoliopsida</taxon>
        <taxon>eudicotyledons</taxon>
        <taxon>Gunneridae</taxon>
        <taxon>Pentapetalae</taxon>
        <taxon>Saxifragales</taxon>
        <taxon>Altingiaceae</taxon>
        <taxon>Liquidambar</taxon>
    </lineage>
</organism>
<evidence type="ECO:0000313" key="1">
    <source>
        <dbReference type="EMBL" id="KAK9283726.1"/>
    </source>
</evidence>